<accession>A0A7W3WL75</accession>
<reference evidence="2" key="1">
    <citation type="submission" date="2020-05" db="EMBL/GenBank/DDBJ databases">
        <title>Classification of alakaliphilic streptomycetes isolated from an alkaline soil next to Lonar Crater, India and a proposal for the recognition of Streptomyces alkaliterrae sp. nov.</title>
        <authorList>
            <person name="Golinska P."/>
        </authorList>
    </citation>
    <scope>NUCLEOTIDE SEQUENCE [LARGE SCALE GENOMIC DNA]</scope>
    <source>
        <strain evidence="2">OF3</strain>
    </source>
</reference>
<name>A0A7W3WL75_9ACTN</name>
<comment type="caution">
    <text evidence="1">The sequence shown here is derived from an EMBL/GenBank/DDBJ whole genome shotgun (WGS) entry which is preliminary data.</text>
</comment>
<evidence type="ECO:0008006" key="3">
    <source>
        <dbReference type="Google" id="ProtNLM"/>
    </source>
</evidence>
<evidence type="ECO:0000313" key="1">
    <source>
        <dbReference type="EMBL" id="MBB1254401.1"/>
    </source>
</evidence>
<dbReference type="RefSeq" id="WP_181354499.1">
    <property type="nucleotide sequence ID" value="NZ_JABJWZ010000108.1"/>
</dbReference>
<gene>
    <name evidence="1" type="ORF">H3146_13660</name>
</gene>
<sequence length="92" mass="10374">MYVLRVQHAVHDYAEWKAAFDSDPLGREKAGVRSYRVLRPVDDPSAVMIDLEFDTAAEAEALEAALRDLLTRVTVAVDPQTRVVEVVEAERY</sequence>
<protein>
    <recommendedName>
        <fullName evidence="3">Cyclase</fullName>
    </recommendedName>
</protein>
<proteinExistence type="predicted"/>
<dbReference type="AlphaFoldDB" id="A0A7W3WL75"/>
<evidence type="ECO:0000313" key="2">
    <source>
        <dbReference type="Proteomes" id="UP000525686"/>
    </source>
</evidence>
<dbReference type="Proteomes" id="UP000525686">
    <property type="component" value="Unassembled WGS sequence"/>
</dbReference>
<dbReference type="EMBL" id="JABJWZ010000108">
    <property type="protein sequence ID" value="MBB1254401.1"/>
    <property type="molecule type" value="Genomic_DNA"/>
</dbReference>
<organism evidence="1 2">
    <name type="scientific">Streptomyces alkaliterrae</name>
    <dbReference type="NCBI Taxonomy" id="2213162"/>
    <lineage>
        <taxon>Bacteria</taxon>
        <taxon>Bacillati</taxon>
        <taxon>Actinomycetota</taxon>
        <taxon>Actinomycetes</taxon>
        <taxon>Kitasatosporales</taxon>
        <taxon>Streptomycetaceae</taxon>
        <taxon>Streptomyces</taxon>
    </lineage>
</organism>